<organism evidence="2">
    <name type="scientific">Selaginella moellendorffii</name>
    <name type="common">Spikemoss</name>
    <dbReference type="NCBI Taxonomy" id="88036"/>
    <lineage>
        <taxon>Eukaryota</taxon>
        <taxon>Viridiplantae</taxon>
        <taxon>Streptophyta</taxon>
        <taxon>Embryophyta</taxon>
        <taxon>Tracheophyta</taxon>
        <taxon>Lycopodiopsida</taxon>
        <taxon>Selaginellales</taxon>
        <taxon>Selaginellaceae</taxon>
        <taxon>Selaginella</taxon>
    </lineage>
</organism>
<sequence>MRSLNRGSNNNVDLKKGYSSDHRGHLWEHEAILSDAEIGPVAKMFRKLLTNVRADIECHPNCWQIRQCVWEPNDSYNDLGKVYQHAARLWCDNYVEFKNDKSKLAEGCGQVLDRAEKHQKGAWAKKKVVLGSVSTGTDILPMVVFTDVVVGSHVVKGVRWSLESEGVTKLDVDDPRYTFIGDFKVLKIIKKKKCICGESIQEIAEPDKDKHDSCCYCSSCC</sequence>
<dbReference type="EMBL" id="GL377673">
    <property type="protein sequence ID" value="EFJ08476.1"/>
    <property type="molecule type" value="Genomic_DNA"/>
</dbReference>
<name>D8T471_SELML</name>
<dbReference type="Proteomes" id="UP000001514">
    <property type="component" value="Unassembled WGS sequence"/>
</dbReference>
<dbReference type="KEGG" id="smo:SELMODRAFT_428846"/>
<accession>D8T471</accession>
<dbReference type="InParanoid" id="D8T471"/>
<gene>
    <name evidence="1" type="ORF">SELMODRAFT_428846</name>
</gene>
<keyword evidence="2" id="KW-1185">Reference proteome</keyword>
<protein>
    <submittedName>
        <fullName evidence="1">Uncharacterized protein</fullName>
    </submittedName>
</protein>
<dbReference type="AlphaFoldDB" id="D8T471"/>
<evidence type="ECO:0000313" key="1">
    <source>
        <dbReference type="EMBL" id="EFJ08476.1"/>
    </source>
</evidence>
<evidence type="ECO:0000313" key="2">
    <source>
        <dbReference type="Proteomes" id="UP000001514"/>
    </source>
</evidence>
<dbReference type="HOGENOM" id="CLU_1252478_0_0_1"/>
<reference evidence="1 2" key="1">
    <citation type="journal article" date="2011" name="Science">
        <title>The Selaginella genome identifies genetic changes associated with the evolution of vascular plants.</title>
        <authorList>
            <person name="Banks J.A."/>
            <person name="Nishiyama T."/>
            <person name="Hasebe M."/>
            <person name="Bowman J.L."/>
            <person name="Gribskov M."/>
            <person name="dePamphilis C."/>
            <person name="Albert V.A."/>
            <person name="Aono N."/>
            <person name="Aoyama T."/>
            <person name="Ambrose B.A."/>
            <person name="Ashton N.W."/>
            <person name="Axtell M.J."/>
            <person name="Barker E."/>
            <person name="Barker M.S."/>
            <person name="Bennetzen J.L."/>
            <person name="Bonawitz N.D."/>
            <person name="Chapple C."/>
            <person name="Cheng C."/>
            <person name="Correa L.G."/>
            <person name="Dacre M."/>
            <person name="DeBarry J."/>
            <person name="Dreyer I."/>
            <person name="Elias M."/>
            <person name="Engstrom E.M."/>
            <person name="Estelle M."/>
            <person name="Feng L."/>
            <person name="Finet C."/>
            <person name="Floyd S.K."/>
            <person name="Frommer W.B."/>
            <person name="Fujita T."/>
            <person name="Gramzow L."/>
            <person name="Gutensohn M."/>
            <person name="Harholt J."/>
            <person name="Hattori M."/>
            <person name="Heyl A."/>
            <person name="Hirai T."/>
            <person name="Hiwatashi Y."/>
            <person name="Ishikawa M."/>
            <person name="Iwata M."/>
            <person name="Karol K.G."/>
            <person name="Koehler B."/>
            <person name="Kolukisaoglu U."/>
            <person name="Kubo M."/>
            <person name="Kurata T."/>
            <person name="Lalonde S."/>
            <person name="Li K."/>
            <person name="Li Y."/>
            <person name="Litt A."/>
            <person name="Lyons E."/>
            <person name="Manning G."/>
            <person name="Maruyama T."/>
            <person name="Michael T.P."/>
            <person name="Mikami K."/>
            <person name="Miyazaki S."/>
            <person name="Morinaga S."/>
            <person name="Murata T."/>
            <person name="Mueller-Roeber B."/>
            <person name="Nelson D.R."/>
            <person name="Obara M."/>
            <person name="Oguri Y."/>
            <person name="Olmstead R.G."/>
            <person name="Onodera N."/>
            <person name="Petersen B.L."/>
            <person name="Pils B."/>
            <person name="Prigge M."/>
            <person name="Rensing S.A."/>
            <person name="Riano-Pachon D.M."/>
            <person name="Roberts A.W."/>
            <person name="Sato Y."/>
            <person name="Scheller H.V."/>
            <person name="Schulz B."/>
            <person name="Schulz C."/>
            <person name="Shakirov E.V."/>
            <person name="Shibagaki N."/>
            <person name="Shinohara N."/>
            <person name="Shippen D.E."/>
            <person name="Soerensen I."/>
            <person name="Sotooka R."/>
            <person name="Sugimoto N."/>
            <person name="Sugita M."/>
            <person name="Sumikawa N."/>
            <person name="Tanurdzic M."/>
            <person name="Theissen G."/>
            <person name="Ulvskov P."/>
            <person name="Wakazuki S."/>
            <person name="Weng J.K."/>
            <person name="Willats W.W."/>
            <person name="Wipf D."/>
            <person name="Wolf P.G."/>
            <person name="Yang L."/>
            <person name="Zimmer A.D."/>
            <person name="Zhu Q."/>
            <person name="Mitros T."/>
            <person name="Hellsten U."/>
            <person name="Loque D."/>
            <person name="Otillar R."/>
            <person name="Salamov A."/>
            <person name="Schmutz J."/>
            <person name="Shapiro H."/>
            <person name="Lindquist E."/>
            <person name="Lucas S."/>
            <person name="Rokhsar D."/>
            <person name="Grigoriev I.V."/>
        </authorList>
    </citation>
    <scope>NUCLEOTIDE SEQUENCE [LARGE SCALE GENOMIC DNA]</scope>
</reference>
<proteinExistence type="predicted"/>
<dbReference type="Gramene" id="EFJ08476">
    <property type="protein sequence ID" value="EFJ08476"/>
    <property type="gene ID" value="SELMODRAFT_428846"/>
</dbReference>